<feature type="compositionally biased region" description="Low complexity" evidence="3">
    <location>
        <begin position="604"/>
        <end position="622"/>
    </location>
</feature>
<dbReference type="EMBL" id="JADGJW010000795">
    <property type="protein sequence ID" value="KAJ3212103.1"/>
    <property type="molecule type" value="Genomic_DNA"/>
</dbReference>
<dbReference type="SUPFAM" id="SSF48366">
    <property type="entry name" value="Ras GEF"/>
    <property type="match status" value="1"/>
</dbReference>
<feature type="compositionally biased region" description="Polar residues" evidence="3">
    <location>
        <begin position="454"/>
        <end position="496"/>
    </location>
</feature>
<feature type="domain" description="N-terminal Ras-GEF" evidence="5">
    <location>
        <begin position="658"/>
        <end position="778"/>
    </location>
</feature>
<dbReference type="InterPro" id="IPR008937">
    <property type="entry name" value="Ras-like_GEF"/>
</dbReference>
<evidence type="ECO:0000259" key="5">
    <source>
        <dbReference type="PROSITE" id="PS50212"/>
    </source>
</evidence>
<evidence type="ECO:0000256" key="3">
    <source>
        <dbReference type="SAM" id="MobiDB-lite"/>
    </source>
</evidence>
<dbReference type="InterPro" id="IPR001895">
    <property type="entry name" value="RASGEF_cat_dom"/>
</dbReference>
<reference evidence="6" key="1">
    <citation type="submission" date="2020-05" db="EMBL/GenBank/DDBJ databases">
        <title>Phylogenomic resolution of chytrid fungi.</title>
        <authorList>
            <person name="Stajich J.E."/>
            <person name="Amses K."/>
            <person name="Simmons R."/>
            <person name="Seto K."/>
            <person name="Myers J."/>
            <person name="Bonds A."/>
            <person name="Quandt C.A."/>
            <person name="Barry K."/>
            <person name="Liu P."/>
            <person name="Grigoriev I."/>
            <person name="Longcore J.E."/>
            <person name="James T.Y."/>
        </authorList>
    </citation>
    <scope>NUCLEOTIDE SEQUENCE</scope>
    <source>
        <strain evidence="6">JEL0476</strain>
    </source>
</reference>
<dbReference type="InterPro" id="IPR023578">
    <property type="entry name" value="Ras_GEF_dom_sf"/>
</dbReference>
<evidence type="ECO:0000313" key="6">
    <source>
        <dbReference type="EMBL" id="KAJ3212103.1"/>
    </source>
</evidence>
<evidence type="ECO:0000256" key="2">
    <source>
        <dbReference type="PROSITE-ProRule" id="PRU00168"/>
    </source>
</evidence>
<accession>A0AAD5XXA4</accession>
<feature type="region of interest" description="Disordered" evidence="3">
    <location>
        <begin position="359"/>
        <end position="402"/>
    </location>
</feature>
<gene>
    <name evidence="6" type="ORF">HK099_007803</name>
</gene>
<feature type="compositionally biased region" description="Polar residues" evidence="3">
    <location>
        <begin position="393"/>
        <end position="402"/>
    </location>
</feature>
<evidence type="ECO:0000313" key="7">
    <source>
        <dbReference type="Proteomes" id="UP001211065"/>
    </source>
</evidence>
<keyword evidence="7" id="KW-1185">Reference proteome</keyword>
<sequence>MEEILRIYETLPSQEKPRITELLNKKLYFDTSPNLPHRVIPQKHLQPLLDRISIIQKTLLHFNKSFNLNLEADLFTLIDLIPLILLKNTNVEKKTNLTLLPQRDHLNLTVITSSESLLSSLTNFIFHCKSDLTKVELEEFEELSENASLIAKKLVSSVKEITLLDNFTDREEIYSILLSDSYLFVQELDILVNFCYSDTSSASAKSVPHNLEFDETNFTGIEKHKVPRYLKKSPSVGAKIRDLVSWSQSQLSNENLENQRYSVGIKNEKERHNNNFFRFLKKSESTQDFKSEMNYAKSFTVEAAQNERSSLKVSPGSSLIDQSNVDLGKRTSSSNQQQSLDNVDSALIKSNFNSNSLISLSSSRNNSQESSKFDLKKNTSPQSSTHEFDVEPQISSTSPSIENLSLNNSTSVHNSFVEISVLETTSENYLNIPREQLLNASQVASDISLPNFLPNSSRMSEEQASFTKTSSNLSDSPRTSKTSIDYVNSPDMTSHSTPKRAVTPISLIKKNSTNSTSTCSSSNGLRNIDNKYSTLPRQNLVIPPAFLGTFSEKNPMDITNSSSSSFNGGLIRPPSLNSLTAIENKKLMQKVPSEPTDQQLMQEQTPPSTPQQTNNSNKNNAGGNFGNIKRIPPPPVDLPHYESVKMFGIQNVPTYDSKGNRIGTFSDGKFIPYLKSEDSNSEEDVGDTTIIVTKNLLHFKTNGKEILQMDIKGDRSIVLAGSLEKILNVLTRWIQLQFEEFEDDIALVKLLENFINRLSESGFSNEANFLKRIFVTKATSLAFQSATLSKTVVKLNVKTGGNPLLEEPSPFPVPTSPNLLDFSPLIDVSVKDVAKYLTVCDVHSFRSISTHDLICKLQNSDYNVNNSVDLCVTRSNVIKNWVALEICSLDKVKLRKKVILKFIAIAHACLELNNFNSCLFITLGLLCPAVQKLKSSWELIQAKELTNFKSLELLLDPTSNMKNYRILLSQSSSPFIPFIPILIKDLKFLLDGNSKTVGEDLINFELYRSLIEIIEYQFGMLKFGYPFQEQFNFLINHVNNSTLKSLGKRHFSKDPQVSNSSSGNSNVNNWSNFSTASNGNSAKEKESQKSLDACFTCHTRMRFVDGGEGESDSMKAVWLLAERIKN</sequence>
<comment type="caution">
    <text evidence="6">The sequence shown here is derived from an EMBL/GenBank/DDBJ whole genome shotgun (WGS) entry which is preliminary data.</text>
</comment>
<evidence type="ECO:0000259" key="4">
    <source>
        <dbReference type="PROSITE" id="PS50009"/>
    </source>
</evidence>
<dbReference type="AlphaFoldDB" id="A0AAD5XXA4"/>
<dbReference type="PANTHER" id="PTHR23113">
    <property type="entry name" value="GUANINE NUCLEOTIDE EXCHANGE FACTOR"/>
    <property type="match status" value="1"/>
</dbReference>
<evidence type="ECO:0000256" key="1">
    <source>
        <dbReference type="ARBA" id="ARBA00022658"/>
    </source>
</evidence>
<organism evidence="6 7">
    <name type="scientific">Clydaea vesicula</name>
    <dbReference type="NCBI Taxonomy" id="447962"/>
    <lineage>
        <taxon>Eukaryota</taxon>
        <taxon>Fungi</taxon>
        <taxon>Fungi incertae sedis</taxon>
        <taxon>Chytridiomycota</taxon>
        <taxon>Chytridiomycota incertae sedis</taxon>
        <taxon>Chytridiomycetes</taxon>
        <taxon>Lobulomycetales</taxon>
        <taxon>Lobulomycetaceae</taxon>
        <taxon>Clydaea</taxon>
    </lineage>
</organism>
<dbReference type="GO" id="GO:0005085">
    <property type="term" value="F:guanyl-nucleotide exchange factor activity"/>
    <property type="evidence" value="ECO:0007669"/>
    <property type="project" value="UniProtKB-KW"/>
</dbReference>
<feature type="region of interest" description="Disordered" evidence="3">
    <location>
        <begin position="454"/>
        <end position="499"/>
    </location>
</feature>
<dbReference type="PROSITE" id="PS50009">
    <property type="entry name" value="RASGEF_CAT"/>
    <property type="match status" value="1"/>
</dbReference>
<dbReference type="Gene3D" id="1.10.840.10">
    <property type="entry name" value="Ras guanine-nucleotide exchange factors catalytic domain"/>
    <property type="match status" value="1"/>
</dbReference>
<dbReference type="InterPro" id="IPR000651">
    <property type="entry name" value="Ras-like_Gua-exchang_fac_N"/>
</dbReference>
<feature type="domain" description="Ras-GEF" evidence="4">
    <location>
        <begin position="829"/>
        <end position="1056"/>
    </location>
</feature>
<dbReference type="InterPro" id="IPR036964">
    <property type="entry name" value="RASGEF_cat_dom_sf"/>
</dbReference>
<dbReference type="PROSITE" id="PS50212">
    <property type="entry name" value="RASGEF_NTER"/>
    <property type="match status" value="1"/>
</dbReference>
<dbReference type="GO" id="GO:0005886">
    <property type="term" value="C:plasma membrane"/>
    <property type="evidence" value="ECO:0007669"/>
    <property type="project" value="TreeGrafter"/>
</dbReference>
<dbReference type="SMART" id="SM00147">
    <property type="entry name" value="RasGEF"/>
    <property type="match status" value="1"/>
</dbReference>
<dbReference type="Pfam" id="PF00617">
    <property type="entry name" value="RasGEF"/>
    <property type="match status" value="1"/>
</dbReference>
<dbReference type="GO" id="GO:0007265">
    <property type="term" value="P:Ras protein signal transduction"/>
    <property type="evidence" value="ECO:0007669"/>
    <property type="project" value="TreeGrafter"/>
</dbReference>
<name>A0AAD5XXA4_9FUNG</name>
<dbReference type="PANTHER" id="PTHR23113:SF99">
    <property type="entry name" value="RASGEF DOMAIN-CONTAINING PROTEIN"/>
    <property type="match status" value="1"/>
</dbReference>
<feature type="compositionally biased region" description="Low complexity" evidence="3">
    <location>
        <begin position="359"/>
        <end position="370"/>
    </location>
</feature>
<feature type="region of interest" description="Disordered" evidence="3">
    <location>
        <begin position="307"/>
        <end position="339"/>
    </location>
</feature>
<dbReference type="Proteomes" id="UP001211065">
    <property type="component" value="Unassembled WGS sequence"/>
</dbReference>
<protein>
    <recommendedName>
        <fullName evidence="8">Ras guanine nucleotide exchange factor</fullName>
    </recommendedName>
</protein>
<feature type="region of interest" description="Disordered" evidence="3">
    <location>
        <begin position="590"/>
        <end position="629"/>
    </location>
</feature>
<keyword evidence="1 2" id="KW-0344">Guanine-nucleotide releasing factor</keyword>
<evidence type="ECO:0008006" key="8">
    <source>
        <dbReference type="Google" id="ProtNLM"/>
    </source>
</evidence>
<proteinExistence type="predicted"/>